<reference evidence="1" key="1">
    <citation type="submission" date="2021-01" db="EMBL/GenBank/DDBJ databases">
        <title>Genome sequence of strain Noviherbaspirillum sp. DKR-6.</title>
        <authorList>
            <person name="Chaudhary D.K."/>
        </authorList>
    </citation>
    <scope>NUCLEOTIDE SEQUENCE</scope>
    <source>
        <strain evidence="1">DKR-6</strain>
    </source>
</reference>
<keyword evidence="2" id="KW-1185">Reference proteome</keyword>
<dbReference type="RefSeq" id="WP_200598297.1">
    <property type="nucleotide sequence ID" value="NZ_JAEPBG010000030.1"/>
</dbReference>
<accession>A0A934W4U7</accession>
<organism evidence="1 2">
    <name type="scientific">Noviherbaspirillum pedocola</name>
    <dbReference type="NCBI Taxonomy" id="2801341"/>
    <lineage>
        <taxon>Bacteria</taxon>
        <taxon>Pseudomonadati</taxon>
        <taxon>Pseudomonadota</taxon>
        <taxon>Betaproteobacteria</taxon>
        <taxon>Burkholderiales</taxon>
        <taxon>Oxalobacteraceae</taxon>
        <taxon>Noviherbaspirillum</taxon>
    </lineage>
</organism>
<proteinExistence type="predicted"/>
<sequence length="294" mass="33254">MDIVISSPVGDHSEDRAKRVLQLSPVTSKKIAIECTDTRNLNFSFSVSSSRVEVGWPHLSKMIGQEIPVKKGGITTVLIDLTDKDWEYCFFVLPCLLARPDILVVCGFTAPDNYPQPIKEELPPIETYGIRQPPGWITGLDFPSIAKDNHPKRHVFFLGFDSDRAQKFVQHYNWIREDCISVVGDPPYILDGQLKCRLANESFLKELPVSEFNRRTISAASPSDTILLLQQLIKDSSAIDIILLGTSPMTLGATLFYQYLPEKEKSRVRFLHDFPKRHVGRTVGVGQTWLFDCF</sequence>
<gene>
    <name evidence="1" type="ORF">JJB74_30300</name>
</gene>
<evidence type="ECO:0000313" key="2">
    <source>
        <dbReference type="Proteomes" id="UP000622890"/>
    </source>
</evidence>
<name>A0A934W4U7_9BURK</name>
<dbReference type="EMBL" id="JAEPBG010000030">
    <property type="protein sequence ID" value="MBK4738926.1"/>
    <property type="molecule type" value="Genomic_DNA"/>
</dbReference>
<comment type="caution">
    <text evidence="1">The sequence shown here is derived from an EMBL/GenBank/DDBJ whole genome shotgun (WGS) entry which is preliminary data.</text>
</comment>
<evidence type="ECO:0000313" key="1">
    <source>
        <dbReference type="EMBL" id="MBK4738926.1"/>
    </source>
</evidence>
<protein>
    <submittedName>
        <fullName evidence="1">Uncharacterized protein</fullName>
    </submittedName>
</protein>
<dbReference type="Proteomes" id="UP000622890">
    <property type="component" value="Unassembled WGS sequence"/>
</dbReference>
<dbReference type="AlphaFoldDB" id="A0A934W4U7"/>